<organism evidence="4 5">
    <name type="scientific">Zhenpiania hominis</name>
    <dbReference type="NCBI Taxonomy" id="2763644"/>
    <lineage>
        <taxon>Bacteria</taxon>
        <taxon>Bacillati</taxon>
        <taxon>Bacillota</taxon>
        <taxon>Clostridia</taxon>
        <taxon>Peptostreptococcales</taxon>
        <taxon>Anaerovoracaceae</taxon>
        <taxon>Zhenpiania</taxon>
    </lineage>
</organism>
<dbReference type="EMBL" id="JACRYT010000011">
    <property type="protein sequence ID" value="MBC6680220.1"/>
    <property type="molecule type" value="Genomic_DNA"/>
</dbReference>
<dbReference type="GO" id="GO:0046872">
    <property type="term" value="F:metal ion binding"/>
    <property type="evidence" value="ECO:0007669"/>
    <property type="project" value="UniProtKB-KW"/>
</dbReference>
<gene>
    <name evidence="4" type="ORF">H9L42_10280</name>
</gene>
<dbReference type="Proteomes" id="UP000602647">
    <property type="component" value="Unassembled WGS sequence"/>
</dbReference>
<keyword evidence="2" id="KW-0862">Zinc</keyword>
<feature type="binding site" evidence="2">
    <location>
        <position position="8"/>
    </location>
    <ligand>
        <name>Zn(2+)</name>
        <dbReference type="ChEBI" id="CHEBI:29105"/>
        <label>2</label>
    </ligand>
</feature>
<feature type="binding site" evidence="2">
    <location>
        <position position="8"/>
    </location>
    <ligand>
        <name>Zn(2+)</name>
        <dbReference type="ChEBI" id="CHEBI:29105"/>
        <label>1</label>
    </ligand>
</feature>
<comment type="caution">
    <text evidence="4">The sequence shown here is derived from an EMBL/GenBank/DDBJ whole genome shotgun (WGS) entry which is preliminary data.</text>
</comment>
<protein>
    <submittedName>
        <fullName evidence="4">M55 family metallopeptidase</fullName>
    </submittedName>
</protein>
<dbReference type="InterPro" id="IPR007110">
    <property type="entry name" value="Ig-like_dom"/>
</dbReference>
<sequence>MKIFISADIEGVATTTLWPETEKGSEDYRLHAQQMTMEVIAACEAASEAGASEIVVRDAHEDGNNLDIWKLPENVTLIRGWSGHPYSMVYGIDPSFDAAIFIGYHSAASSEGNPLSHTESLNPLSVKLNGALASEFLLYSYAAALEGVPSVFLSGDKNLCETSKGLHPRLVTCPVKEGCGGATVNYNPKAVLKWIKEGVKTALNQDLRSALPNLPQTYELEICYKKTSDAEKFSYFPGVQKRDDNTVVFSSRDYFEVLRVISFLC</sequence>
<dbReference type="CDD" id="cd08770">
    <property type="entry name" value="DAP_dppA_3"/>
    <property type="match status" value="1"/>
</dbReference>
<feature type="domain" description="Ig-like" evidence="3">
    <location>
        <begin position="149"/>
        <end position="265"/>
    </location>
</feature>
<evidence type="ECO:0000313" key="4">
    <source>
        <dbReference type="EMBL" id="MBC6680220.1"/>
    </source>
</evidence>
<feature type="binding site" evidence="2">
    <location>
        <position position="60"/>
    </location>
    <ligand>
        <name>Zn(2+)</name>
        <dbReference type="ChEBI" id="CHEBI:29105"/>
        <label>2</label>
    </ligand>
</feature>
<keyword evidence="2" id="KW-0479">Metal-binding</keyword>
<dbReference type="InterPro" id="IPR036177">
    <property type="entry name" value="Peptidase_M55_sf"/>
</dbReference>
<keyword evidence="5" id="KW-1185">Reference proteome</keyword>
<dbReference type="Gene3D" id="3.40.50.10780">
    <property type="entry name" value="Dipeptide transport protein"/>
    <property type="match status" value="1"/>
</dbReference>
<evidence type="ECO:0000313" key="5">
    <source>
        <dbReference type="Proteomes" id="UP000602647"/>
    </source>
</evidence>
<evidence type="ECO:0000256" key="1">
    <source>
        <dbReference type="PIRSR" id="PIRSR015853-1"/>
    </source>
</evidence>
<feature type="binding site" evidence="2">
    <location>
        <position position="135"/>
    </location>
    <ligand>
        <name>Zn(2+)</name>
        <dbReference type="ChEBI" id="CHEBI:29105"/>
        <label>2</label>
    </ligand>
</feature>
<dbReference type="Pfam" id="PF04951">
    <property type="entry name" value="Peptidase_M55"/>
    <property type="match status" value="1"/>
</dbReference>
<dbReference type="RefSeq" id="WP_187303323.1">
    <property type="nucleotide sequence ID" value="NZ_JACRYT010000011.1"/>
</dbReference>
<dbReference type="Gene3D" id="3.30.1360.130">
    <property type="entry name" value="Dipeptide transport protein"/>
    <property type="match status" value="1"/>
</dbReference>
<proteinExistence type="predicted"/>
<dbReference type="SUPFAM" id="SSF63992">
    <property type="entry name" value="Dipeptide transport protein"/>
    <property type="match status" value="1"/>
</dbReference>
<evidence type="ECO:0000256" key="2">
    <source>
        <dbReference type="PIRSR" id="PIRSR015853-2"/>
    </source>
</evidence>
<dbReference type="AlphaFoldDB" id="A0A923NLN7"/>
<accession>A0A923NLN7</accession>
<dbReference type="InterPro" id="IPR027476">
    <property type="entry name" value="DppA_N"/>
</dbReference>
<feature type="binding site" evidence="2">
    <location>
        <position position="105"/>
    </location>
    <ligand>
        <name>Zn(2+)</name>
        <dbReference type="ChEBI" id="CHEBI:29105"/>
        <label>2</label>
    </ligand>
</feature>
<dbReference type="PROSITE" id="PS50835">
    <property type="entry name" value="IG_LIKE"/>
    <property type="match status" value="1"/>
</dbReference>
<dbReference type="PIRSF" id="PIRSF015853">
    <property type="entry name" value="Pep_DppA"/>
    <property type="match status" value="1"/>
</dbReference>
<reference evidence="4" key="1">
    <citation type="submission" date="2020-08" db="EMBL/GenBank/DDBJ databases">
        <title>Genome public.</title>
        <authorList>
            <person name="Liu C."/>
            <person name="Sun Q."/>
        </authorList>
    </citation>
    <scope>NUCLEOTIDE SEQUENCE</scope>
    <source>
        <strain evidence="4">BX12</strain>
    </source>
</reference>
<evidence type="ECO:0000259" key="3">
    <source>
        <dbReference type="PROSITE" id="PS50835"/>
    </source>
</evidence>
<feature type="active site" description="Nucleophile" evidence="1">
    <location>
        <position position="117"/>
    </location>
</feature>
<name>A0A923NLN7_9FIRM</name>
<dbReference type="InterPro" id="IPR007035">
    <property type="entry name" value="Peptidase_M55"/>
</dbReference>
<feature type="binding site" evidence="2">
    <location>
        <position position="10"/>
    </location>
    <ligand>
        <name>Zn(2+)</name>
        <dbReference type="ChEBI" id="CHEBI:29105"/>
        <label>1</label>
    </ligand>
</feature>